<sequence>MPNPNRVFTITYNLMLDERTDAQLIALANRHDMTKAQVCRQGIRNWAIMDELRSPTCSNGQKCLCPHAHIWAPSNPAPHPDQPAPDHGRP</sequence>
<protein>
    <recommendedName>
        <fullName evidence="2">CopG family transcriptional regulator</fullName>
    </recommendedName>
</protein>
<evidence type="ECO:0000313" key="1">
    <source>
        <dbReference type="EMBL" id="KKM91771.1"/>
    </source>
</evidence>
<accession>A0A0F9LXD5</accession>
<evidence type="ECO:0008006" key="2">
    <source>
        <dbReference type="Google" id="ProtNLM"/>
    </source>
</evidence>
<gene>
    <name evidence="1" type="ORF">LCGC14_1225150</name>
</gene>
<proteinExistence type="predicted"/>
<name>A0A0F9LXD5_9ZZZZ</name>
<reference evidence="1" key="1">
    <citation type="journal article" date="2015" name="Nature">
        <title>Complex archaea that bridge the gap between prokaryotes and eukaryotes.</title>
        <authorList>
            <person name="Spang A."/>
            <person name="Saw J.H."/>
            <person name="Jorgensen S.L."/>
            <person name="Zaremba-Niedzwiedzka K."/>
            <person name="Martijn J."/>
            <person name="Lind A.E."/>
            <person name="van Eijk R."/>
            <person name="Schleper C."/>
            <person name="Guy L."/>
            <person name="Ettema T.J."/>
        </authorList>
    </citation>
    <scope>NUCLEOTIDE SEQUENCE</scope>
</reference>
<comment type="caution">
    <text evidence="1">The sequence shown here is derived from an EMBL/GenBank/DDBJ whole genome shotgun (WGS) entry which is preliminary data.</text>
</comment>
<dbReference type="AlphaFoldDB" id="A0A0F9LXD5"/>
<dbReference type="EMBL" id="LAZR01006489">
    <property type="protein sequence ID" value="KKM91771.1"/>
    <property type="molecule type" value="Genomic_DNA"/>
</dbReference>
<organism evidence="1">
    <name type="scientific">marine sediment metagenome</name>
    <dbReference type="NCBI Taxonomy" id="412755"/>
    <lineage>
        <taxon>unclassified sequences</taxon>
        <taxon>metagenomes</taxon>
        <taxon>ecological metagenomes</taxon>
    </lineage>
</organism>